<keyword evidence="3" id="KW-1133">Transmembrane helix</keyword>
<keyword evidence="6" id="KW-1185">Reference proteome</keyword>
<keyword evidence="1" id="KW-1188">Viral release from host cell</keyword>
<evidence type="ECO:0000256" key="3">
    <source>
        <dbReference type="SAM" id="Phobius"/>
    </source>
</evidence>
<dbReference type="EMBL" id="BOPC01000009">
    <property type="protein sequence ID" value="GIJ25487.1"/>
    <property type="molecule type" value="Genomic_DNA"/>
</dbReference>
<evidence type="ECO:0000313" key="5">
    <source>
        <dbReference type="EMBL" id="GIJ25487.1"/>
    </source>
</evidence>
<feature type="domain" description="Phage tail tape measure protein" evidence="4">
    <location>
        <begin position="101"/>
        <end position="290"/>
    </location>
</feature>
<proteinExistence type="predicted"/>
<accession>A0ABQ4J5U9</accession>
<comment type="caution">
    <text evidence="5">The sequence shown here is derived from an EMBL/GenBank/DDBJ whole genome shotgun (WGS) entry which is preliminary data.</text>
</comment>
<evidence type="ECO:0000256" key="1">
    <source>
        <dbReference type="ARBA" id="ARBA00022612"/>
    </source>
</evidence>
<keyword evidence="3" id="KW-0812">Transmembrane</keyword>
<dbReference type="NCBIfam" id="TIGR01760">
    <property type="entry name" value="tape_meas_TP901"/>
    <property type="match status" value="1"/>
</dbReference>
<keyword evidence="3" id="KW-0472">Membrane</keyword>
<keyword evidence="2" id="KW-0175">Coiled coil</keyword>
<feature type="transmembrane region" description="Helical" evidence="3">
    <location>
        <begin position="460"/>
        <end position="481"/>
    </location>
</feature>
<dbReference type="InterPro" id="IPR010090">
    <property type="entry name" value="Phage_tape_meas"/>
</dbReference>
<reference evidence="5 6" key="1">
    <citation type="submission" date="2021-01" db="EMBL/GenBank/DDBJ databases">
        <title>Whole genome shotgun sequence of Verrucosispora qiuiae NBRC 106684.</title>
        <authorList>
            <person name="Komaki H."/>
            <person name="Tamura T."/>
        </authorList>
    </citation>
    <scope>NUCLEOTIDE SEQUENCE [LARGE SCALE GENOMIC DNA]</scope>
    <source>
        <strain evidence="5 6">NBRC 106684</strain>
    </source>
</reference>
<evidence type="ECO:0000259" key="4">
    <source>
        <dbReference type="Pfam" id="PF10145"/>
    </source>
</evidence>
<dbReference type="PANTHER" id="PTHR37813">
    <property type="entry name" value="FELS-2 PROPHAGE PROTEIN"/>
    <property type="match status" value="1"/>
</dbReference>
<gene>
    <name evidence="5" type="ORF">Vqi01_06490</name>
</gene>
<evidence type="ECO:0000313" key="6">
    <source>
        <dbReference type="Proteomes" id="UP000653076"/>
    </source>
</evidence>
<name>A0ABQ4J5U9_9ACTN</name>
<sequence>MDKDLSYRLSADPRKFETGLKSAERSARAFERELARLDAEQARVDAAMDQVGATFLAAGAAIGAGLVMATRAAISWESAWTGVAKVIDGSPEQLAELEGELRQLARTLPQTHEEIAGVAAAAGQLGVARENIVQFTRVMVDLGVATNLSSEEAAFALSRMMNIMQTAPGDVGRLGASIVELGNNSATTEAEIVEMSLRIAGAGKTVRMSEADVIGFAGALSSVGVQAEAGGSAISRAFINIEQAVRSGGTRLELFAKVAGMSADQYAQAFQTDAAGATAAFIQGLGRMQQSGGDVFKTLSDLGMSEILLRDALLRLAGAGDLVTRSLDTANRGWEDNTALVEEAARRYETTEARMQIARNQLNDFAIDIGNTFLPAVGAAADLVGDLAGVLGDLPGPVKTILAVLGLAAAGLLLFGGTALIVVPRIAQTKAALDQLAMAQGRLAAATVAATGALGKVGSFLAGPWGLVIAGAVTLMTTFAMSQAEARGRARELSDTLDEQSGAVTRDTRLWVANELSKRGAIDAANGLGISAADLTGAILGEADAIARVNAVLDQNKVTGSVVLDLGNKQTGQATKLREAMRELGVDLDNARELHDQVADAMAGQGKSVGDLDPATRQLAAGLGLTADAASDLTSEVDELDKALKALFDQVFGLEEAEDKATAAMKRMTEEAKKNGGQLEGNSKAAMANRSNVRDLIKSHGELIVEYAKTASSTEEVTAKTEELKAKFIEQARQAGLTESEIIKYARAYDKVPPEVETILKTLGLDAAQRQIRTHLEWLDRIPPDVRTRLIVEQATARGGRREFNALGGPVGSRYAGGGAVDGPYGYDAVPAWLTRGEWVSTVDATRRNAAALAAANAGAKLAVVGSSATRGDYGGAGRGLAAENINVNVQAWTDRFSWRQVQDEIAMHIP</sequence>
<dbReference type="Proteomes" id="UP000653076">
    <property type="component" value="Unassembled WGS sequence"/>
</dbReference>
<protein>
    <submittedName>
        <fullName evidence="5">Phage tail tape measure protein</fullName>
    </submittedName>
</protein>
<feature type="transmembrane region" description="Helical" evidence="3">
    <location>
        <begin position="401"/>
        <end position="423"/>
    </location>
</feature>
<feature type="coiled-coil region" evidence="2">
    <location>
        <begin position="630"/>
        <end position="674"/>
    </location>
</feature>
<dbReference type="Pfam" id="PF10145">
    <property type="entry name" value="PhageMin_Tail"/>
    <property type="match status" value="1"/>
</dbReference>
<organism evidence="5 6">
    <name type="scientific">Micromonospora qiuiae</name>
    <dbReference type="NCBI Taxonomy" id="502268"/>
    <lineage>
        <taxon>Bacteria</taxon>
        <taxon>Bacillati</taxon>
        <taxon>Actinomycetota</taxon>
        <taxon>Actinomycetes</taxon>
        <taxon>Micromonosporales</taxon>
        <taxon>Micromonosporaceae</taxon>
        <taxon>Micromonospora</taxon>
    </lineage>
</organism>
<dbReference type="PANTHER" id="PTHR37813:SF1">
    <property type="entry name" value="FELS-2 PROPHAGE PROTEIN"/>
    <property type="match status" value="1"/>
</dbReference>
<evidence type="ECO:0000256" key="2">
    <source>
        <dbReference type="SAM" id="Coils"/>
    </source>
</evidence>